<reference evidence="2" key="1">
    <citation type="submission" date="2025-08" db="UniProtKB">
        <authorList>
            <consortium name="RefSeq"/>
        </authorList>
    </citation>
    <scope>IDENTIFICATION</scope>
</reference>
<accession>A0AC55D4R1</accession>
<name>A0AC55D4R1_ECHTE</name>
<proteinExistence type="predicted"/>
<organism evidence="1 2">
    <name type="scientific">Echinops telfairi</name>
    <name type="common">Lesser hedgehog tenrec</name>
    <dbReference type="NCBI Taxonomy" id="9371"/>
    <lineage>
        <taxon>Eukaryota</taxon>
        <taxon>Metazoa</taxon>
        <taxon>Chordata</taxon>
        <taxon>Craniata</taxon>
        <taxon>Vertebrata</taxon>
        <taxon>Euteleostomi</taxon>
        <taxon>Mammalia</taxon>
        <taxon>Eutheria</taxon>
        <taxon>Afrotheria</taxon>
        <taxon>Tenrecidae</taxon>
        <taxon>Tenrecinae</taxon>
        <taxon>Echinops</taxon>
    </lineage>
</organism>
<dbReference type="Proteomes" id="UP000694863">
    <property type="component" value="Unplaced"/>
</dbReference>
<keyword evidence="1" id="KW-1185">Reference proteome</keyword>
<sequence>MKKVKSPIPRTQLLKCTKGEIVDFLRVLPPTQHDLNSFQMDTCVYRKKIIYFSVNGHFKEVEGMCEASVCTFTRKFILMTGSDSSLCIIKDQLSVTDVSPKETQSGFCTPGPSFGVPPSQEQQ</sequence>
<dbReference type="RefSeq" id="XP_045146737.1">
    <property type="nucleotide sequence ID" value="XM_045290802.1"/>
</dbReference>
<gene>
    <name evidence="2" type="primary">LOC123521753</name>
</gene>
<evidence type="ECO:0000313" key="2">
    <source>
        <dbReference type="RefSeq" id="XP_045146737.1"/>
    </source>
</evidence>
<evidence type="ECO:0000313" key="1">
    <source>
        <dbReference type="Proteomes" id="UP000694863"/>
    </source>
</evidence>
<protein>
    <submittedName>
        <fullName evidence="2">Nuclear RNA export factor 2-like</fullName>
    </submittedName>
</protein>